<dbReference type="InterPro" id="IPR036188">
    <property type="entry name" value="FAD/NAD-bd_sf"/>
</dbReference>
<evidence type="ECO:0000256" key="2">
    <source>
        <dbReference type="ARBA" id="ARBA00009130"/>
    </source>
</evidence>
<evidence type="ECO:0000259" key="11">
    <source>
        <dbReference type="Pfam" id="PF02852"/>
    </source>
</evidence>
<keyword evidence="3" id="KW-0285">Flavoprotein</keyword>
<accession>E6K1Q3</accession>
<dbReference type="PANTHER" id="PTHR43429">
    <property type="entry name" value="PYRIDINE NUCLEOTIDE-DISULFIDE OXIDOREDUCTASE DOMAIN-CONTAINING"/>
    <property type="match status" value="1"/>
</dbReference>
<dbReference type="PRINTS" id="PR00368">
    <property type="entry name" value="FADPNR"/>
</dbReference>
<dbReference type="RefSeq" id="WP_006289117.1">
    <property type="nucleotide sequence ID" value="NZ_AP012333.1"/>
</dbReference>
<keyword evidence="5" id="KW-0560">Oxidoreductase</keyword>
<dbReference type="Gene3D" id="3.50.50.60">
    <property type="entry name" value="FAD/NAD(P)-binding domain"/>
    <property type="match status" value="2"/>
</dbReference>
<dbReference type="PATRIC" id="fig|864564.6.peg.974"/>
<evidence type="ECO:0000259" key="12">
    <source>
        <dbReference type="Pfam" id="PF07992"/>
    </source>
</evidence>
<evidence type="ECO:0000256" key="6">
    <source>
        <dbReference type="ARBA" id="ARBA00023027"/>
    </source>
</evidence>
<dbReference type="PANTHER" id="PTHR43429:SF1">
    <property type="entry name" value="NAD(P)H SULFUR OXIDOREDUCTASE (COA-DEPENDENT)"/>
    <property type="match status" value="1"/>
</dbReference>
<evidence type="ECO:0000256" key="8">
    <source>
        <dbReference type="ARBA" id="ARBA00039092"/>
    </source>
</evidence>
<dbReference type="InterPro" id="IPR016156">
    <property type="entry name" value="FAD/NAD-linked_Rdtase_dimer_sf"/>
</dbReference>
<dbReference type="KEGG" id="pdo:PSDT_0890"/>
<dbReference type="AlphaFoldDB" id="E6K1Q3"/>
<evidence type="ECO:0000256" key="9">
    <source>
        <dbReference type="ARBA" id="ARBA00039201"/>
    </source>
</evidence>
<dbReference type="Gene3D" id="3.30.390.30">
    <property type="match status" value="1"/>
</dbReference>
<dbReference type="NCBIfam" id="NF046103">
    <property type="entry name" value="NOXase_Strep"/>
    <property type="match status" value="1"/>
</dbReference>
<dbReference type="SUPFAM" id="SSF51905">
    <property type="entry name" value="FAD/NAD(P)-binding domain"/>
    <property type="match status" value="1"/>
</dbReference>
<reference evidence="13 14" key="1">
    <citation type="submission" date="2010-12" db="EMBL/GenBank/DDBJ databases">
        <authorList>
            <person name="Muzny D."/>
            <person name="Qin X."/>
            <person name="Buhay C."/>
            <person name="Dugan-Rocha S."/>
            <person name="Ding Y."/>
            <person name="Chen G."/>
            <person name="Hawes A."/>
            <person name="Holder M."/>
            <person name="Jhangiani S."/>
            <person name="Johnson A."/>
            <person name="Khan Z."/>
            <person name="Li Z."/>
            <person name="Liu W."/>
            <person name="Liu X."/>
            <person name="Perez L."/>
            <person name="Shen H."/>
            <person name="Wang Q."/>
            <person name="Watt J."/>
            <person name="Xi L."/>
            <person name="Xin Y."/>
            <person name="Zhou J."/>
            <person name="Deng J."/>
            <person name="Jiang H."/>
            <person name="Liu Y."/>
            <person name="Qu J."/>
            <person name="Song X.-Z."/>
            <person name="Zhang L."/>
            <person name="Villasana D."/>
            <person name="Johnson A."/>
            <person name="Liu J."/>
            <person name="Liyanage D."/>
            <person name="Lorensuhewa L."/>
            <person name="Robinson T."/>
            <person name="Song A."/>
            <person name="Song B.-B."/>
            <person name="Dinh H."/>
            <person name="Thornton R."/>
            <person name="Coyle M."/>
            <person name="Francisco L."/>
            <person name="Jackson L."/>
            <person name="Javaid M."/>
            <person name="Korchina V."/>
            <person name="Kovar C."/>
            <person name="Mata R."/>
            <person name="Mathew T."/>
            <person name="Ngo R."/>
            <person name="Nguyen L."/>
            <person name="Nguyen N."/>
            <person name="Okwuonu G."/>
            <person name="Ongeri F."/>
            <person name="Pham C."/>
            <person name="Simmons D."/>
            <person name="Wilczek-Boney K."/>
            <person name="Hale W."/>
            <person name="Jakkamsetti A."/>
            <person name="Pham P."/>
            <person name="Ruth R."/>
            <person name="San Lucas F."/>
            <person name="Warren J."/>
            <person name="Zhang J."/>
            <person name="Zhao Z."/>
            <person name="Zhou C."/>
            <person name="Zhu D."/>
            <person name="Lee S."/>
            <person name="Bess C."/>
            <person name="Blankenburg K."/>
            <person name="Forbes L."/>
            <person name="Fu Q."/>
            <person name="Gubbala S."/>
            <person name="Hirani K."/>
            <person name="Jayaseelan J.C."/>
            <person name="Lara F."/>
            <person name="Munidasa M."/>
            <person name="Palculict T."/>
            <person name="Patil S."/>
            <person name="Pu L.-L."/>
            <person name="Saada N."/>
            <person name="Tang L."/>
            <person name="Weissenberger G."/>
            <person name="Zhu Y."/>
            <person name="Hemphill L."/>
            <person name="Shang Y."/>
            <person name="Youmans B."/>
            <person name="Ayvaz T."/>
            <person name="Ross M."/>
            <person name="Santibanez J."/>
            <person name="Aqrawi P."/>
            <person name="Gross S."/>
            <person name="Joshi V."/>
            <person name="Fowler G."/>
            <person name="Nazareth L."/>
            <person name="Reid J."/>
            <person name="Worley K."/>
            <person name="Petrosino J."/>
            <person name="Highlander S."/>
            <person name="Gibbs R."/>
        </authorList>
    </citation>
    <scope>NUCLEOTIDE SEQUENCE [LARGE SCALE GENOMIC DNA]</scope>
    <source>
        <strain evidence="13 14">DSM 10105</strain>
    </source>
</reference>
<organism evidence="13 14">
    <name type="scientific">Parascardovia denticolens DSM 10105 = JCM 12538</name>
    <dbReference type="NCBI Taxonomy" id="864564"/>
    <lineage>
        <taxon>Bacteria</taxon>
        <taxon>Bacillati</taxon>
        <taxon>Actinomycetota</taxon>
        <taxon>Actinomycetes</taxon>
        <taxon>Bifidobacteriales</taxon>
        <taxon>Bifidobacteriaceae</taxon>
        <taxon>Parascardovia</taxon>
    </lineage>
</organism>
<evidence type="ECO:0000256" key="7">
    <source>
        <dbReference type="ARBA" id="ARBA00023284"/>
    </source>
</evidence>
<keyword evidence="7" id="KW-0676">Redox-active center</keyword>
<dbReference type="Pfam" id="PF07992">
    <property type="entry name" value="Pyr_redox_2"/>
    <property type="match status" value="1"/>
</dbReference>
<evidence type="ECO:0000256" key="1">
    <source>
        <dbReference type="ARBA" id="ARBA00001974"/>
    </source>
</evidence>
<keyword evidence="4" id="KW-0274">FAD</keyword>
<evidence type="ECO:0000256" key="3">
    <source>
        <dbReference type="ARBA" id="ARBA00022630"/>
    </source>
</evidence>
<keyword evidence="6" id="KW-0520">NAD</keyword>
<gene>
    <name evidence="13" type="ORF">HMPREF0620_0739</name>
</gene>
<evidence type="ECO:0000256" key="4">
    <source>
        <dbReference type="ARBA" id="ARBA00022827"/>
    </source>
</evidence>
<keyword evidence="14" id="KW-1185">Reference proteome</keyword>
<dbReference type="GO" id="GO:0016491">
    <property type="term" value="F:oxidoreductase activity"/>
    <property type="evidence" value="ECO:0007669"/>
    <property type="project" value="UniProtKB-KW"/>
</dbReference>
<evidence type="ECO:0000313" key="13">
    <source>
        <dbReference type="EMBL" id="EFT83734.1"/>
    </source>
</evidence>
<evidence type="ECO:0000256" key="10">
    <source>
        <dbReference type="ARBA" id="ARBA00047360"/>
    </source>
</evidence>
<dbReference type="PRINTS" id="PR00411">
    <property type="entry name" value="PNDRDTASEI"/>
</dbReference>
<dbReference type="eggNOG" id="COG0446">
    <property type="taxonomic scope" value="Bacteria"/>
</dbReference>
<comment type="catalytic activity">
    <reaction evidence="10">
        <text>2 NADH + O2 + 2 H(+) = 2 NAD(+) + 2 H2O</text>
        <dbReference type="Rhea" id="RHEA:37799"/>
        <dbReference type="ChEBI" id="CHEBI:15377"/>
        <dbReference type="ChEBI" id="CHEBI:15378"/>
        <dbReference type="ChEBI" id="CHEBI:15379"/>
        <dbReference type="ChEBI" id="CHEBI:57540"/>
        <dbReference type="ChEBI" id="CHEBI:57945"/>
        <dbReference type="EC" id="1.6.3.4"/>
    </reaction>
</comment>
<sequence length="448" mass="49047">MGQKVIIVGANHAGTAATNQVLALDPEADVHVFDKNSNISFLGCGMALWIGGQISHGEGLFYSSREKLEEAGAHVHLEAEVTSVDYRGKKIHFRDKDGLEGEESYDKLILSTGSSPIIPRIPGIDLPYIQRAKIFQDASKAVRQIKEDGSITKVTIVGAGYIGAELAEAYQRVGKEVTLIDALDRILGTHFDRDFSDVMAARLREHGIKLALGEKVERFEGTDRVKTVITDKGSYQTDLVVMCIGFRPNSSLAGKDLTRFRNGAILVDKHQRTSLPDVYAVGDCSTVYDNSVQATSYIALATNAVRSGLIAGMNVAGRPVESLGVQGSSALCLYGLRMVCTGQTVETAAQSGILARMTEFEDRQKPAFMDEAGPNPTIRIRIVYREDNHQVIGAQLMGEYDMSATIHMFSLAIQEKVTIERIALCDFFFMPHFNQPYNYITMAALKAL</sequence>
<evidence type="ECO:0000313" key="14">
    <source>
        <dbReference type="Proteomes" id="UP000004946"/>
    </source>
</evidence>
<evidence type="ECO:0000256" key="5">
    <source>
        <dbReference type="ARBA" id="ARBA00023002"/>
    </source>
</evidence>
<comment type="caution">
    <text evidence="13">The sequence shown here is derived from an EMBL/GenBank/DDBJ whole genome shotgun (WGS) entry which is preliminary data.</text>
</comment>
<dbReference type="SUPFAM" id="SSF55424">
    <property type="entry name" value="FAD/NAD-linked reductases, dimerisation (C-terminal) domain"/>
    <property type="match status" value="1"/>
</dbReference>
<comment type="similarity">
    <text evidence="2">Belongs to the class-III pyridine nucleotide-disulfide oxidoreductase family.</text>
</comment>
<dbReference type="Pfam" id="PF02852">
    <property type="entry name" value="Pyr_redox_dim"/>
    <property type="match status" value="1"/>
</dbReference>
<dbReference type="InterPro" id="IPR058076">
    <property type="entry name" value="NOXase"/>
</dbReference>
<dbReference type="EC" id="1.6.3.4" evidence="8"/>
<dbReference type="InterPro" id="IPR004099">
    <property type="entry name" value="Pyr_nucl-diS_OxRdtase_dimer"/>
</dbReference>
<name>E6K1Q3_PARDN</name>
<proteinExistence type="inferred from homology"/>
<dbReference type="InterPro" id="IPR050260">
    <property type="entry name" value="FAD-bd_OxRdtase"/>
</dbReference>
<comment type="cofactor">
    <cofactor evidence="1">
        <name>FAD</name>
        <dbReference type="ChEBI" id="CHEBI:57692"/>
    </cofactor>
</comment>
<feature type="domain" description="FAD/NAD(P)-binding" evidence="12">
    <location>
        <begin position="4"/>
        <end position="308"/>
    </location>
</feature>
<protein>
    <recommendedName>
        <fullName evidence="9">NADH oxidase</fullName>
        <ecNumber evidence="8">1.6.3.4</ecNumber>
    </recommendedName>
</protein>
<feature type="domain" description="Pyridine nucleotide-disulphide oxidoreductase dimerisation" evidence="11">
    <location>
        <begin position="336"/>
        <end position="434"/>
    </location>
</feature>
<dbReference type="HOGENOM" id="CLU_003291_1_0_11"/>
<dbReference type="EMBL" id="AEON01000001">
    <property type="protein sequence ID" value="EFT83734.1"/>
    <property type="molecule type" value="Genomic_DNA"/>
</dbReference>
<dbReference type="Proteomes" id="UP000004946">
    <property type="component" value="Chromosome"/>
</dbReference>
<dbReference type="InterPro" id="IPR023753">
    <property type="entry name" value="FAD/NAD-binding_dom"/>
</dbReference>